<feature type="domain" description="FAD dependent oxidoreductase" evidence="4">
    <location>
        <begin position="18"/>
        <end position="271"/>
    </location>
</feature>
<dbReference type="OrthoDB" id="415535at2759"/>
<evidence type="ECO:0000256" key="3">
    <source>
        <dbReference type="ARBA" id="ARBA00046185"/>
    </source>
</evidence>
<comment type="function">
    <text evidence="3">Required for the assembly of the mitochondrial membrane respiratory chain NADH dehydrogenase (Complex I). Involved in mid-late stages of complex I assembly.</text>
</comment>
<dbReference type="SUPFAM" id="SSF51905">
    <property type="entry name" value="FAD/NAD(P)-binding domain"/>
    <property type="match status" value="1"/>
</dbReference>
<evidence type="ECO:0000313" key="5">
    <source>
        <dbReference type="EMBL" id="KOO21152.1"/>
    </source>
</evidence>
<dbReference type="Gene3D" id="3.50.50.60">
    <property type="entry name" value="FAD/NAD(P)-binding domain"/>
    <property type="match status" value="3"/>
</dbReference>
<protein>
    <recommendedName>
        <fullName evidence="2">FAD-dependent oxidoreductase domain-containing protein 1</fullName>
    </recommendedName>
</protein>
<dbReference type="InterPro" id="IPR036188">
    <property type="entry name" value="FAD/NAD-bd_sf"/>
</dbReference>
<keyword evidence="6" id="KW-1185">Reference proteome</keyword>
<dbReference type="InterPro" id="IPR006076">
    <property type="entry name" value="FAD-dep_OxRdtase"/>
</dbReference>
<comment type="caution">
    <text evidence="5">The sequence shown here is derived from an EMBL/GenBank/DDBJ whole genome shotgun (WGS) entry which is preliminary data.</text>
</comment>
<gene>
    <name evidence="5" type="ORF">Ctob_003152</name>
</gene>
<dbReference type="Proteomes" id="UP000037460">
    <property type="component" value="Unassembled WGS sequence"/>
</dbReference>
<sequence length="521" mass="54389">MRVWTRRASATAAGEAVDAVIVGAGVVGVACAHYLSRRGARVLIVDSRPPLSYTSAMSTECYRTYFGDHVQMTAFMNRSVDLLETRAAECDNAFSLNRRGYCFLSATDEGKAKHVAQAAAAATLGHTGGAVHKDGGHGVRYRGDKLAYDAAVDGISVFQGHDAVRSFFGELPADFVSAETKSLLHCGRAGWMSAQQMGTQLLLGARAAGARTLTPASVVGVTTADEGARVSGVTVQLGADPSAHTHVACGAVVNCAGPFAGEMGELLVRASRPRSLLGATSEAAANAHARAFTLPFVNEIHAKAMLRDPLGAVPMTAPMMIWEDEVELRWADEERTALLEMGGFEATLARPLPGGAHFRPYPGATGTVVMLWEALHMDMHVPAPAPPEPQLRGALFAELLIRGLSTMVPKLAECYLADDGSMQATVSVDGGYYTKTPDNLPLIGAVPGAPAGSFVCAGLSGYGVMASNAAGELLAAHVLGGAGAAEPPLPSYAATFRPERWLESDYIEAVAAGRAGKGLQI</sequence>
<evidence type="ECO:0000256" key="1">
    <source>
        <dbReference type="ARBA" id="ARBA00023002"/>
    </source>
</evidence>
<dbReference type="EMBL" id="JWZX01003386">
    <property type="protein sequence ID" value="KOO21152.1"/>
    <property type="molecule type" value="Genomic_DNA"/>
</dbReference>
<dbReference type="GO" id="GO:0005737">
    <property type="term" value="C:cytoplasm"/>
    <property type="evidence" value="ECO:0007669"/>
    <property type="project" value="TreeGrafter"/>
</dbReference>
<dbReference type="AlphaFoldDB" id="A0A0M0J489"/>
<keyword evidence="1" id="KW-0560">Oxidoreductase</keyword>
<evidence type="ECO:0000256" key="2">
    <source>
        <dbReference type="ARBA" id="ARBA00039785"/>
    </source>
</evidence>
<dbReference type="PANTHER" id="PTHR13847:SF287">
    <property type="entry name" value="FAD-DEPENDENT OXIDOREDUCTASE DOMAIN-CONTAINING PROTEIN 1"/>
    <property type="match status" value="1"/>
</dbReference>
<accession>A0A0M0J489</accession>
<dbReference type="Gene3D" id="3.30.9.10">
    <property type="entry name" value="D-Amino Acid Oxidase, subunit A, domain 2"/>
    <property type="match status" value="2"/>
</dbReference>
<organism evidence="5 6">
    <name type="scientific">Chrysochromulina tobinii</name>
    <dbReference type="NCBI Taxonomy" id="1460289"/>
    <lineage>
        <taxon>Eukaryota</taxon>
        <taxon>Haptista</taxon>
        <taxon>Haptophyta</taxon>
        <taxon>Prymnesiophyceae</taxon>
        <taxon>Prymnesiales</taxon>
        <taxon>Chrysochromulinaceae</taxon>
        <taxon>Chrysochromulina</taxon>
    </lineage>
</organism>
<proteinExistence type="predicted"/>
<dbReference type="Pfam" id="PF01266">
    <property type="entry name" value="DAO"/>
    <property type="match status" value="1"/>
</dbReference>
<evidence type="ECO:0000259" key="4">
    <source>
        <dbReference type="Pfam" id="PF01266"/>
    </source>
</evidence>
<dbReference type="PROSITE" id="PS51257">
    <property type="entry name" value="PROKAR_LIPOPROTEIN"/>
    <property type="match status" value="1"/>
</dbReference>
<name>A0A0M0J489_9EUKA</name>
<dbReference type="PANTHER" id="PTHR13847">
    <property type="entry name" value="SARCOSINE DEHYDROGENASE-RELATED"/>
    <property type="match status" value="1"/>
</dbReference>
<dbReference type="GO" id="GO:0016491">
    <property type="term" value="F:oxidoreductase activity"/>
    <property type="evidence" value="ECO:0007669"/>
    <property type="project" value="UniProtKB-KW"/>
</dbReference>
<evidence type="ECO:0000313" key="6">
    <source>
        <dbReference type="Proteomes" id="UP000037460"/>
    </source>
</evidence>
<reference evidence="6" key="1">
    <citation type="journal article" date="2015" name="PLoS Genet.">
        <title>Genome Sequence and Transcriptome Analyses of Chrysochromulina tobin: Metabolic Tools for Enhanced Algal Fitness in the Prominent Order Prymnesiales (Haptophyceae).</title>
        <authorList>
            <person name="Hovde B.T."/>
            <person name="Deodato C.R."/>
            <person name="Hunsperger H.M."/>
            <person name="Ryken S.A."/>
            <person name="Yost W."/>
            <person name="Jha R.K."/>
            <person name="Patterson J."/>
            <person name="Monnat R.J. Jr."/>
            <person name="Barlow S.B."/>
            <person name="Starkenburg S.R."/>
            <person name="Cattolico R.A."/>
        </authorList>
    </citation>
    <scope>NUCLEOTIDE SEQUENCE</scope>
    <source>
        <strain evidence="6">CCMP291</strain>
    </source>
</reference>